<feature type="region of interest" description="Disordered" evidence="1">
    <location>
        <begin position="306"/>
        <end position="380"/>
    </location>
</feature>
<evidence type="ECO:0000313" key="2">
    <source>
        <dbReference type="EMBL" id="JAI31677.1"/>
    </source>
</evidence>
<evidence type="ECO:0000256" key="1">
    <source>
        <dbReference type="SAM" id="MobiDB-lite"/>
    </source>
</evidence>
<organism evidence="2">
    <name type="scientific">Bactrocera latifrons</name>
    <name type="common">Malaysian fruit fly</name>
    <name type="synonym">Chaetodacus latifrons</name>
    <dbReference type="NCBI Taxonomy" id="174628"/>
    <lineage>
        <taxon>Eukaryota</taxon>
        <taxon>Metazoa</taxon>
        <taxon>Ecdysozoa</taxon>
        <taxon>Arthropoda</taxon>
        <taxon>Hexapoda</taxon>
        <taxon>Insecta</taxon>
        <taxon>Pterygota</taxon>
        <taxon>Neoptera</taxon>
        <taxon>Endopterygota</taxon>
        <taxon>Diptera</taxon>
        <taxon>Brachycera</taxon>
        <taxon>Muscomorpha</taxon>
        <taxon>Tephritoidea</taxon>
        <taxon>Tephritidae</taxon>
        <taxon>Bactrocera</taxon>
        <taxon>Bactrocera</taxon>
    </lineage>
</organism>
<name>A0A0K8UYC9_BACLA</name>
<feature type="compositionally biased region" description="Polar residues" evidence="1">
    <location>
        <begin position="314"/>
        <end position="327"/>
    </location>
</feature>
<protein>
    <submittedName>
        <fullName evidence="2">Uncharacterized protein</fullName>
    </submittedName>
</protein>
<dbReference type="AlphaFoldDB" id="A0A0K8UYC9"/>
<feature type="region of interest" description="Disordered" evidence="1">
    <location>
        <begin position="65"/>
        <end position="84"/>
    </location>
</feature>
<gene>
    <name evidence="2" type="ORF">c0_g1_i3</name>
</gene>
<proteinExistence type="predicted"/>
<dbReference type="EMBL" id="GDHF01020637">
    <property type="protein sequence ID" value="JAI31677.1"/>
    <property type="molecule type" value="Transcribed_RNA"/>
</dbReference>
<feature type="compositionally biased region" description="Basic and acidic residues" evidence="1">
    <location>
        <begin position="351"/>
        <end position="366"/>
    </location>
</feature>
<reference evidence="2" key="1">
    <citation type="submission" date="2015-06" db="EMBL/GenBank/DDBJ databases">
        <authorList>
            <person name="Hoefler B.C."/>
            <person name="Straight P.D."/>
        </authorList>
    </citation>
    <scope>NUCLEOTIDE SEQUENCE</scope>
</reference>
<accession>A0A0K8UYC9</accession>
<sequence>MKNINIDYNDDYTGGAEEEYYGGFDAATASSRSKNDKNWENWERIREQKLERMKNICFESYRRSKRDRMQQAKPKPKQLDPTWYTDNIYSNRSEDLEEDYVPDCLKYGAYRKLRNIREQDEFFVEDILDDAPQDVGSKGKRGEGEGSSSYGLHRSISCKEFQYPKSQSCYVMSGGTSYEGGTTSILKKTNVPKSYSFSATTSKTTPFDVMDYELPQTGATRRDKQEAFRKSAGYYCSSSLDESTLAYATHEPPTSTPPPPPAPHSCCAREQCTSANCLLDEIYPSYTAAAGRRTWRSRGTPVGMYGAGAGGGSNRNLHTASASTTTDWVEERERGSQRVAAASRYSIHSGRGRDHERDRHSDRECEQPPPPPPTVWQRPRATQYTRDVGAIMNVTATAIVSVSSHRRRHQRLYAVVPPMTIATTASNSAILPGRVRAYTVPATTRQPKRRNTYTAAPWPTTPISIISFVMNENVC</sequence>